<dbReference type="InterPro" id="IPR036404">
    <property type="entry name" value="Jacalin-like_lectin_dom_sf"/>
</dbReference>
<reference evidence="5 6" key="1">
    <citation type="journal article" date="2023" name="Hortic Res">
        <title>The complete reference genome for grapevine (Vitis vinifera L.) genetics and breeding.</title>
        <authorList>
            <person name="Shi X."/>
            <person name="Cao S."/>
            <person name="Wang X."/>
            <person name="Huang S."/>
            <person name="Wang Y."/>
            <person name="Liu Z."/>
            <person name="Liu W."/>
            <person name="Leng X."/>
            <person name="Peng Y."/>
            <person name="Wang N."/>
            <person name="Wang Y."/>
            <person name="Ma Z."/>
            <person name="Xu X."/>
            <person name="Zhang F."/>
            <person name="Xue H."/>
            <person name="Zhong H."/>
            <person name="Wang Y."/>
            <person name="Zhang K."/>
            <person name="Velt A."/>
            <person name="Avia K."/>
            <person name="Holtgrawe D."/>
            <person name="Grimplet J."/>
            <person name="Matus J.T."/>
            <person name="Ware D."/>
            <person name="Wu X."/>
            <person name="Wang H."/>
            <person name="Liu C."/>
            <person name="Fang Y."/>
            <person name="Rustenholz C."/>
            <person name="Cheng Z."/>
            <person name="Xiao H."/>
            <person name="Zhou Y."/>
        </authorList>
    </citation>
    <scope>NUCLEOTIDE SEQUENCE [LARGE SCALE GENOMIC DNA]</scope>
    <source>
        <strain evidence="6">cv. Pinot noir / PN40024</strain>
        <tissue evidence="5">Leaf</tissue>
    </source>
</reference>
<evidence type="ECO:0000256" key="2">
    <source>
        <dbReference type="ARBA" id="ARBA00022734"/>
    </source>
</evidence>
<dbReference type="InterPro" id="IPR033734">
    <property type="entry name" value="Jacalin-like_lectin_dom_plant"/>
</dbReference>
<organism evidence="5 6">
    <name type="scientific">Vitis vinifera</name>
    <name type="common">Grape</name>
    <dbReference type="NCBI Taxonomy" id="29760"/>
    <lineage>
        <taxon>Eukaryota</taxon>
        <taxon>Viridiplantae</taxon>
        <taxon>Streptophyta</taxon>
        <taxon>Embryophyta</taxon>
        <taxon>Tracheophyta</taxon>
        <taxon>Spermatophyta</taxon>
        <taxon>Magnoliopsida</taxon>
        <taxon>eudicotyledons</taxon>
        <taxon>Gunneridae</taxon>
        <taxon>Pentapetalae</taxon>
        <taxon>rosids</taxon>
        <taxon>Vitales</taxon>
        <taxon>Vitaceae</taxon>
        <taxon>Viteae</taxon>
        <taxon>Vitis</taxon>
    </lineage>
</organism>
<dbReference type="Gene3D" id="2.100.10.30">
    <property type="entry name" value="Jacalin-like lectin domain"/>
    <property type="match status" value="2"/>
</dbReference>
<evidence type="ECO:0000256" key="1">
    <source>
        <dbReference type="ARBA" id="ARBA00006568"/>
    </source>
</evidence>
<evidence type="ECO:0000259" key="4">
    <source>
        <dbReference type="PROSITE" id="PS51752"/>
    </source>
</evidence>
<feature type="domain" description="Jacalin-type lectin" evidence="4">
    <location>
        <begin position="47"/>
        <end position="189"/>
    </location>
</feature>
<evidence type="ECO:0000313" key="5">
    <source>
        <dbReference type="EMBL" id="WJZ94415.1"/>
    </source>
</evidence>
<sequence length="469" mass="50514">MLIETFRPPGDLYQRHSPPHLHAAPHLSNCWINMEGGKDHSHGKKLSMVVGPWGGHGGSSWDDGSYSGVREITIVYAGCIDSIRVVYDKNGEPVSGDKHGGSGGDQTSEIKLQYPEEKLIGVSGHYHPFGFIGTPVIRSLTLKSNRRTFGPFGVEEGTPFSLTMDGGQIVGFQGRSDLYLDAIGFRLSGTAPPTKFPCEMFCSILGDVKIGEMPTETMSGSDGRRMAGGGATDIVNGGGMAGWWEASAAMHHSPPQAKATSAAVLPTCSINMEGEKDHSNEKKLSMVVGAWGGDGGSSWDDGSYSGVRGITIVYDRCIDWIRVVYDKNGKPVTGQKHGGVGGNKTAEVKLQYPEEILISVSGHYCPVVYGGSPVIRSLTFKSNRRTFGPFGVEEGTPFSLSMDGGRIVGFQGRSGWYLDAIGFHLSQTRSTKLFEKVQKKLQKIASMAISAPKDSEATPRMKKNQSMRQ</sequence>
<dbReference type="SMART" id="SM00915">
    <property type="entry name" value="Jacalin"/>
    <property type="match status" value="2"/>
</dbReference>
<dbReference type="InterPro" id="IPR001229">
    <property type="entry name" value="Jacalin-like_lectin_dom"/>
</dbReference>
<proteinExistence type="inferred from homology"/>
<accession>A0ABY9CJM9</accession>
<protein>
    <recommendedName>
        <fullName evidence="4">Jacalin-type lectin domain-containing protein</fullName>
    </recommendedName>
</protein>
<dbReference type="CDD" id="cd09612">
    <property type="entry name" value="Jacalin"/>
    <property type="match status" value="2"/>
</dbReference>
<dbReference type="SUPFAM" id="SSF51101">
    <property type="entry name" value="Mannose-binding lectins"/>
    <property type="match status" value="2"/>
</dbReference>
<keyword evidence="6" id="KW-1185">Reference proteome</keyword>
<gene>
    <name evidence="5" type="ORF">VitviT2T_013279</name>
</gene>
<name>A0ABY9CJM9_VITVI</name>
<keyword evidence="2" id="KW-0430">Lectin</keyword>
<feature type="domain" description="Jacalin-type lectin" evidence="4">
    <location>
        <begin position="285"/>
        <end position="427"/>
    </location>
</feature>
<dbReference type="PANTHER" id="PTHR47293:SF15">
    <property type="entry name" value="JACALIN-RELATED LECTIN 19"/>
    <property type="match status" value="1"/>
</dbReference>
<dbReference type="EMBL" id="CP126656">
    <property type="protein sequence ID" value="WJZ94415.1"/>
    <property type="molecule type" value="Genomic_DNA"/>
</dbReference>
<comment type="similarity">
    <text evidence="1">Belongs to the jacalin lectin family.</text>
</comment>
<dbReference type="Pfam" id="PF01419">
    <property type="entry name" value="Jacalin"/>
    <property type="match status" value="2"/>
</dbReference>
<feature type="compositionally biased region" description="Basic residues" evidence="3">
    <location>
        <begin position="460"/>
        <end position="469"/>
    </location>
</feature>
<evidence type="ECO:0000256" key="3">
    <source>
        <dbReference type="SAM" id="MobiDB-lite"/>
    </source>
</evidence>
<dbReference type="PROSITE" id="PS51752">
    <property type="entry name" value="JACALIN_LECTIN"/>
    <property type="match status" value="2"/>
</dbReference>
<dbReference type="Proteomes" id="UP001227230">
    <property type="component" value="Chromosome 9"/>
</dbReference>
<feature type="region of interest" description="Disordered" evidence="3">
    <location>
        <begin position="450"/>
        <end position="469"/>
    </location>
</feature>
<evidence type="ECO:0000313" key="6">
    <source>
        <dbReference type="Proteomes" id="UP001227230"/>
    </source>
</evidence>
<dbReference type="PANTHER" id="PTHR47293">
    <property type="entry name" value="JACALIN-RELATED LECTIN 3"/>
    <property type="match status" value="1"/>
</dbReference>